<dbReference type="Pfam" id="PF07690">
    <property type="entry name" value="MFS_1"/>
    <property type="match status" value="1"/>
</dbReference>
<feature type="domain" description="Major facilitator superfamily (MFS) profile" evidence="8">
    <location>
        <begin position="5"/>
        <end position="386"/>
    </location>
</feature>
<dbReference type="PROSITE" id="PS50850">
    <property type="entry name" value="MFS"/>
    <property type="match status" value="1"/>
</dbReference>
<evidence type="ECO:0000313" key="9">
    <source>
        <dbReference type="EMBL" id="HIX05467.1"/>
    </source>
</evidence>
<keyword evidence="5 7" id="KW-1133">Transmembrane helix</keyword>
<evidence type="ECO:0000256" key="2">
    <source>
        <dbReference type="ARBA" id="ARBA00008335"/>
    </source>
</evidence>
<dbReference type="Gene3D" id="1.20.1250.20">
    <property type="entry name" value="MFS general substrate transporter like domains"/>
    <property type="match status" value="2"/>
</dbReference>
<feature type="transmembrane region" description="Helical" evidence="7">
    <location>
        <begin position="207"/>
        <end position="229"/>
    </location>
</feature>
<comment type="caution">
    <text evidence="9">The sequence shown here is derived from an EMBL/GenBank/DDBJ whole genome shotgun (WGS) entry which is preliminary data.</text>
</comment>
<feature type="transmembrane region" description="Helical" evidence="7">
    <location>
        <begin position="271"/>
        <end position="290"/>
    </location>
</feature>
<name>A0A9D1V3M5_9FIRM</name>
<sequence>MYTLLLAVIYLVFISLGLPDSLLGSGWPTMRLVFDQPLSAAGAVSMIITGGTICSSLLSERLTARFSTRGVTVASVFLSAAALFGFSVSTRFWMLCLWAVPYGLAAGCIDSAINNYVALHYRSRHMSWLHCFWGVGTVISPCVMSWALTRSGWQLGYRTVALLQLAIGAVLVLTLPVWNVHRGGENSARAGRVLGIRGALKIKGAPTLFVGFFAYCGAEGTSILWASSYLAGARGFSAERAAASAAVLYVGITVGRFVSGFIADRVGDRGMIRLGTGLIFAALAVLALPGGGETGALLGLGLLGLGNAPVYPAIIHATPQNFGAENSQGIIGMQMASAYVGSTLMPPLFGLIANRAGLGWMPLFLALLVLLMIGMLETTFRTVAKNK</sequence>
<feature type="transmembrane region" description="Helical" evidence="7">
    <location>
        <begin position="40"/>
        <end position="58"/>
    </location>
</feature>
<feature type="transmembrane region" description="Helical" evidence="7">
    <location>
        <begin position="70"/>
        <end position="86"/>
    </location>
</feature>
<evidence type="ECO:0000256" key="3">
    <source>
        <dbReference type="ARBA" id="ARBA00022448"/>
    </source>
</evidence>
<reference evidence="9" key="2">
    <citation type="submission" date="2021-04" db="EMBL/GenBank/DDBJ databases">
        <authorList>
            <person name="Gilroy R."/>
        </authorList>
    </citation>
    <scope>NUCLEOTIDE SEQUENCE</scope>
    <source>
        <strain evidence="9">2239</strain>
    </source>
</reference>
<organism evidence="9 10">
    <name type="scientific">Candidatus Allofournierella pullicola</name>
    <dbReference type="NCBI Taxonomy" id="2838596"/>
    <lineage>
        <taxon>Bacteria</taxon>
        <taxon>Bacillati</taxon>
        <taxon>Bacillota</taxon>
        <taxon>Clostridia</taxon>
        <taxon>Eubacteriales</taxon>
        <taxon>Oscillospiraceae</taxon>
        <taxon>Allofournierella</taxon>
    </lineage>
</organism>
<dbReference type="SUPFAM" id="SSF103473">
    <property type="entry name" value="MFS general substrate transporter"/>
    <property type="match status" value="1"/>
</dbReference>
<evidence type="ECO:0000256" key="1">
    <source>
        <dbReference type="ARBA" id="ARBA00004651"/>
    </source>
</evidence>
<evidence type="ECO:0000256" key="7">
    <source>
        <dbReference type="SAM" id="Phobius"/>
    </source>
</evidence>
<dbReference type="AlphaFoldDB" id="A0A9D1V3M5"/>
<evidence type="ECO:0000256" key="4">
    <source>
        <dbReference type="ARBA" id="ARBA00022692"/>
    </source>
</evidence>
<feature type="transmembrane region" description="Helical" evidence="7">
    <location>
        <begin position="92"/>
        <end position="116"/>
    </location>
</feature>
<dbReference type="InterPro" id="IPR036259">
    <property type="entry name" value="MFS_trans_sf"/>
</dbReference>
<evidence type="ECO:0000256" key="5">
    <source>
        <dbReference type="ARBA" id="ARBA00022989"/>
    </source>
</evidence>
<dbReference type="GO" id="GO:0022857">
    <property type="term" value="F:transmembrane transporter activity"/>
    <property type="evidence" value="ECO:0007669"/>
    <property type="project" value="InterPro"/>
</dbReference>
<feature type="transmembrane region" description="Helical" evidence="7">
    <location>
        <begin position="160"/>
        <end position="180"/>
    </location>
</feature>
<dbReference type="EMBL" id="DXFW01000013">
    <property type="protein sequence ID" value="HIX05467.1"/>
    <property type="molecule type" value="Genomic_DNA"/>
</dbReference>
<keyword evidence="6 7" id="KW-0472">Membrane</keyword>
<dbReference type="Proteomes" id="UP000824193">
    <property type="component" value="Unassembled WGS sequence"/>
</dbReference>
<proteinExistence type="inferred from homology"/>
<dbReference type="PANTHER" id="PTHR23514">
    <property type="entry name" value="BYPASS OF STOP CODON PROTEIN 6"/>
    <property type="match status" value="1"/>
</dbReference>
<protein>
    <submittedName>
        <fullName evidence="9">MFS transporter</fullName>
    </submittedName>
</protein>
<accession>A0A9D1V3M5</accession>
<feature type="transmembrane region" description="Helical" evidence="7">
    <location>
        <begin position="336"/>
        <end position="353"/>
    </location>
</feature>
<keyword evidence="4 7" id="KW-0812">Transmembrane</keyword>
<evidence type="ECO:0000259" key="8">
    <source>
        <dbReference type="PROSITE" id="PS50850"/>
    </source>
</evidence>
<dbReference type="InterPro" id="IPR011701">
    <property type="entry name" value="MFS"/>
</dbReference>
<feature type="transmembrane region" description="Helical" evidence="7">
    <location>
        <begin position="296"/>
        <end position="315"/>
    </location>
</feature>
<feature type="transmembrane region" description="Helical" evidence="7">
    <location>
        <begin position="241"/>
        <end position="259"/>
    </location>
</feature>
<reference evidence="9" key="1">
    <citation type="journal article" date="2021" name="PeerJ">
        <title>Extensive microbial diversity within the chicken gut microbiome revealed by metagenomics and culture.</title>
        <authorList>
            <person name="Gilroy R."/>
            <person name="Ravi A."/>
            <person name="Getino M."/>
            <person name="Pursley I."/>
            <person name="Horton D.L."/>
            <person name="Alikhan N.F."/>
            <person name="Baker D."/>
            <person name="Gharbi K."/>
            <person name="Hall N."/>
            <person name="Watson M."/>
            <person name="Adriaenssens E.M."/>
            <person name="Foster-Nyarko E."/>
            <person name="Jarju S."/>
            <person name="Secka A."/>
            <person name="Antonio M."/>
            <person name="Oren A."/>
            <person name="Chaudhuri R.R."/>
            <person name="La Ragione R."/>
            <person name="Hildebrand F."/>
            <person name="Pallen M.J."/>
        </authorList>
    </citation>
    <scope>NUCLEOTIDE SEQUENCE</scope>
    <source>
        <strain evidence="9">2239</strain>
    </source>
</reference>
<dbReference type="PANTHER" id="PTHR23514:SF3">
    <property type="entry name" value="BYPASS OF STOP CODON PROTEIN 6"/>
    <property type="match status" value="1"/>
</dbReference>
<evidence type="ECO:0000313" key="10">
    <source>
        <dbReference type="Proteomes" id="UP000824193"/>
    </source>
</evidence>
<feature type="transmembrane region" description="Helical" evidence="7">
    <location>
        <begin position="359"/>
        <end position="380"/>
    </location>
</feature>
<evidence type="ECO:0000256" key="6">
    <source>
        <dbReference type="ARBA" id="ARBA00023136"/>
    </source>
</evidence>
<gene>
    <name evidence="9" type="ORF">H9865_05090</name>
</gene>
<dbReference type="InterPro" id="IPR051788">
    <property type="entry name" value="MFS_Transporter"/>
</dbReference>
<comment type="subcellular location">
    <subcellularLocation>
        <location evidence="1">Cell membrane</location>
        <topology evidence="1">Multi-pass membrane protein</topology>
    </subcellularLocation>
</comment>
<dbReference type="InterPro" id="IPR020846">
    <property type="entry name" value="MFS_dom"/>
</dbReference>
<feature type="transmembrane region" description="Helical" evidence="7">
    <location>
        <begin position="128"/>
        <end position="148"/>
    </location>
</feature>
<comment type="similarity">
    <text evidence="2">Belongs to the major facilitator superfamily.</text>
</comment>
<keyword evidence="3" id="KW-0813">Transport</keyword>
<dbReference type="GO" id="GO:0005886">
    <property type="term" value="C:plasma membrane"/>
    <property type="evidence" value="ECO:0007669"/>
    <property type="project" value="UniProtKB-SubCell"/>
</dbReference>